<dbReference type="InterPro" id="IPR000198">
    <property type="entry name" value="RhoGAP_dom"/>
</dbReference>
<evidence type="ECO:0000313" key="4">
    <source>
        <dbReference type="Proteomes" id="UP000324629"/>
    </source>
</evidence>
<dbReference type="EMBL" id="QNGE01004167">
    <property type="protein sequence ID" value="KAA3673155.1"/>
    <property type="molecule type" value="Genomic_DNA"/>
</dbReference>
<reference evidence="3 4" key="1">
    <citation type="journal article" date="2019" name="Gigascience">
        <title>Whole-genome sequence of the oriental lung fluke Paragonimus westermani.</title>
        <authorList>
            <person name="Oey H."/>
            <person name="Zakrzewski M."/>
            <person name="Narain K."/>
            <person name="Devi K.R."/>
            <person name="Agatsuma T."/>
            <person name="Nawaratna S."/>
            <person name="Gobert G.N."/>
            <person name="Jones M.K."/>
            <person name="Ragan M.A."/>
            <person name="McManus D.P."/>
            <person name="Krause L."/>
        </authorList>
    </citation>
    <scope>NUCLEOTIDE SEQUENCE [LARGE SCALE GENOMIC DNA]</scope>
    <source>
        <strain evidence="3 4">IND2009</strain>
    </source>
</reference>
<dbReference type="Pfam" id="PF00620">
    <property type="entry name" value="RhoGAP"/>
    <property type="match status" value="1"/>
</dbReference>
<keyword evidence="4" id="KW-1185">Reference proteome</keyword>
<dbReference type="GO" id="GO:0005096">
    <property type="term" value="F:GTPase activator activity"/>
    <property type="evidence" value="ECO:0007669"/>
    <property type="project" value="UniProtKB-KW"/>
</dbReference>
<organism evidence="3 4">
    <name type="scientific">Paragonimus westermani</name>
    <dbReference type="NCBI Taxonomy" id="34504"/>
    <lineage>
        <taxon>Eukaryota</taxon>
        <taxon>Metazoa</taxon>
        <taxon>Spiralia</taxon>
        <taxon>Lophotrochozoa</taxon>
        <taxon>Platyhelminthes</taxon>
        <taxon>Trematoda</taxon>
        <taxon>Digenea</taxon>
        <taxon>Plagiorchiida</taxon>
        <taxon>Troglotremata</taxon>
        <taxon>Troglotrematidae</taxon>
        <taxon>Paragonimus</taxon>
    </lineage>
</organism>
<dbReference type="Gene3D" id="1.10.555.10">
    <property type="entry name" value="Rho GTPase activation protein"/>
    <property type="match status" value="1"/>
</dbReference>
<dbReference type="PANTHER" id="PTHR14963:SF7">
    <property type="entry name" value="RHO GTPASE-ACTIVATING PROTEIN 19"/>
    <property type="match status" value="1"/>
</dbReference>
<keyword evidence="1" id="KW-0343">GTPase activation</keyword>
<evidence type="ECO:0000259" key="2">
    <source>
        <dbReference type="PROSITE" id="PS50238"/>
    </source>
</evidence>
<evidence type="ECO:0000313" key="3">
    <source>
        <dbReference type="EMBL" id="KAA3673155.1"/>
    </source>
</evidence>
<sequence length="645" mass="72116">WTGVILPTATEYGDPKCKYTFAVKIYRNTVFLQTIVLDYAARLRQGVKEDSLIKEFRERFSHRFQELCMVHLSFLIDIPWNVFEHRSAQVQEFTPKSTLKRLLAGSKVNPQQFKTESIPANVVDNVITLIEKLDTDEVCATEGIFRKTGHILRKRQLHEAAFQTTLDGDYILWDMYSIHDLATALKSVLVQLPSPLLTDRLMPLFLRVAGLKKPEVTPRVMGPNRTETSACLKETSSWVNDDLVESKQLKALRLLMQLLPTPNKRVLRRLLQLLTRVVRLQSRNRMNSSCLGTVFGPVLFPEGMLQDSDSCLKPSRPVAAECHERCKRLASMTTILVDVGQDIFLLPKSLAEDVHTNNEYLSHQTNSCGPDSPNPFATSSLTYSPKPMTTNQSRAFVLQGKTASPCFVSPTSYQNVEDSPPLRTGIRFATPTLSSAALCSLGSSSPQPVTPSPSAVLPEDFCGIPNFIQLPTTVYCRLSKSEHKESLYSTDGCFSTEISRLHDPFAMADFQLPGSSSALLAPLVSNLQNSTPTVLARRSSFTVLPRREIELANEQDVNPIKPVASTNDLEGPIKVKSNKKRRYTELKLPNSIQRPGPRKNVFSPCPPLRFLPFRRVIPDKRVPTAKDLNKCCFIEAPNLTSAALC</sequence>
<dbReference type="AlphaFoldDB" id="A0A5J4NCE5"/>
<comment type="caution">
    <text evidence="3">The sequence shown here is derived from an EMBL/GenBank/DDBJ whole genome shotgun (WGS) entry which is preliminary data.</text>
</comment>
<name>A0A5J4NCE5_9TREM</name>
<proteinExistence type="predicted"/>
<gene>
    <name evidence="3" type="ORF">DEA37_0000271</name>
</gene>
<dbReference type="GO" id="GO:0007165">
    <property type="term" value="P:signal transduction"/>
    <property type="evidence" value="ECO:0007669"/>
    <property type="project" value="InterPro"/>
</dbReference>
<dbReference type="SMART" id="SM00324">
    <property type="entry name" value="RhoGAP"/>
    <property type="match status" value="1"/>
</dbReference>
<dbReference type="PROSITE" id="PS50238">
    <property type="entry name" value="RHOGAP"/>
    <property type="match status" value="1"/>
</dbReference>
<dbReference type="Proteomes" id="UP000324629">
    <property type="component" value="Unassembled WGS sequence"/>
</dbReference>
<dbReference type="SUPFAM" id="SSF48350">
    <property type="entry name" value="GTPase activation domain, GAP"/>
    <property type="match status" value="1"/>
</dbReference>
<accession>A0A5J4NCE5</accession>
<dbReference type="GO" id="GO:0051056">
    <property type="term" value="P:regulation of small GTPase mediated signal transduction"/>
    <property type="evidence" value="ECO:0007669"/>
    <property type="project" value="TreeGrafter"/>
</dbReference>
<dbReference type="PANTHER" id="PTHR14963">
    <property type="entry name" value="RHO GTPASE ACTIVATING PROTEIN 18,19-RELATED"/>
    <property type="match status" value="1"/>
</dbReference>
<protein>
    <submittedName>
        <fullName evidence="3">Rho GTPase-activating protein 19</fullName>
    </submittedName>
</protein>
<feature type="domain" description="Rho-GAP" evidence="2">
    <location>
        <begin position="97"/>
        <end position="344"/>
    </location>
</feature>
<dbReference type="GO" id="GO:0005737">
    <property type="term" value="C:cytoplasm"/>
    <property type="evidence" value="ECO:0007669"/>
    <property type="project" value="TreeGrafter"/>
</dbReference>
<evidence type="ECO:0000256" key="1">
    <source>
        <dbReference type="ARBA" id="ARBA00022468"/>
    </source>
</evidence>
<dbReference type="InterPro" id="IPR008936">
    <property type="entry name" value="Rho_GTPase_activation_prot"/>
</dbReference>
<feature type="non-terminal residue" evidence="3">
    <location>
        <position position="1"/>
    </location>
</feature>